<proteinExistence type="predicted"/>
<evidence type="ECO:0000313" key="2">
    <source>
        <dbReference type="Proteomes" id="UP000533429"/>
    </source>
</evidence>
<dbReference type="Proteomes" id="UP000533429">
    <property type="component" value="Unassembled WGS sequence"/>
</dbReference>
<comment type="caution">
    <text evidence="1">The sequence shown here is derived from an EMBL/GenBank/DDBJ whole genome shotgun (WGS) entry which is preliminary data.</text>
</comment>
<gene>
    <name evidence="1" type="ORF">HWA77_17025</name>
</gene>
<evidence type="ECO:0000313" key="1">
    <source>
        <dbReference type="EMBL" id="NVP01920.1"/>
    </source>
</evidence>
<name>A0A850QZ95_PHODD</name>
<dbReference type="EMBL" id="JABXOR010001070">
    <property type="protein sequence ID" value="NVP01920.1"/>
    <property type="molecule type" value="Genomic_DNA"/>
</dbReference>
<reference evidence="1 2" key="1">
    <citation type="submission" date="2020-06" db="EMBL/GenBank/DDBJ databases">
        <title>Photobacterium damselae subsp. damselae comparative genomics.</title>
        <authorList>
            <person name="Osorio C.R."/>
        </authorList>
    </citation>
    <scope>NUCLEOTIDE SEQUENCE [LARGE SCALE GENOMIC DNA]</scope>
    <source>
        <strain evidence="1 2">TW250/03</strain>
    </source>
</reference>
<dbReference type="AlphaFoldDB" id="A0A850QZ95"/>
<organism evidence="1 2">
    <name type="scientific">Photobacterium damselae subsp. damselae</name>
    <name type="common">Listonella damsela</name>
    <dbReference type="NCBI Taxonomy" id="85581"/>
    <lineage>
        <taxon>Bacteria</taxon>
        <taxon>Pseudomonadati</taxon>
        <taxon>Pseudomonadota</taxon>
        <taxon>Gammaproteobacteria</taxon>
        <taxon>Vibrionales</taxon>
        <taxon>Vibrionaceae</taxon>
        <taxon>Photobacterium</taxon>
    </lineage>
</organism>
<protein>
    <submittedName>
        <fullName evidence="1">Uncharacterized protein</fullName>
    </submittedName>
</protein>
<sequence length="58" mass="6898">MKYEILTATEAEEIYQEGYTAYFDGKDELYNPYDGLRAEHFSDGYCDAQEDDEQREDR</sequence>
<accession>A0A850QZ95</accession>